<feature type="domain" description="NADPH-dependent FMN reductase-like" evidence="1">
    <location>
        <begin position="23"/>
        <end position="171"/>
    </location>
</feature>
<sequence>MSTPQNESKMTMGDFVAGLKKPHIVALCGSQRKGSFNKLLLDSAVKHLNANGATCEFVDLADLKLPMYNPDDEAASFPEAAKEFKKKLVACDGLMITCPEYNGLMTPLLLNALTWATRGEGGMYDAFKGTCATVMATSPGKMGGLRMVRSLQGFLQDMGCVVIPTHCAFGGAFKLFNKDGSIKDVRANSSVQTACSQLIHHARFEANRDYNCKIVKAIKGQKVMGEYGAVFDVL</sequence>
<evidence type="ECO:0000259" key="1">
    <source>
        <dbReference type="Pfam" id="PF03358"/>
    </source>
</evidence>
<dbReference type="Pfam" id="PF03358">
    <property type="entry name" value="FMN_red"/>
    <property type="match status" value="1"/>
</dbReference>
<dbReference type="PANTHER" id="PTHR30543:SF21">
    <property type="entry name" value="NAD(P)H-DEPENDENT FMN REDUCTASE LOT6"/>
    <property type="match status" value="1"/>
</dbReference>
<dbReference type="AlphaFoldDB" id="A0A7S2TEX4"/>
<dbReference type="GO" id="GO:0005829">
    <property type="term" value="C:cytosol"/>
    <property type="evidence" value="ECO:0007669"/>
    <property type="project" value="TreeGrafter"/>
</dbReference>
<dbReference type="InterPro" id="IPR029039">
    <property type="entry name" value="Flavoprotein-like_sf"/>
</dbReference>
<dbReference type="PANTHER" id="PTHR30543">
    <property type="entry name" value="CHROMATE REDUCTASE"/>
    <property type="match status" value="1"/>
</dbReference>
<evidence type="ECO:0000313" key="2">
    <source>
        <dbReference type="EMBL" id="CAD9744991.1"/>
    </source>
</evidence>
<proteinExistence type="predicted"/>
<name>A0A7S2TEX4_9EUKA</name>
<accession>A0A7S2TEX4</accession>
<dbReference type="EMBL" id="HBHP01000870">
    <property type="protein sequence ID" value="CAD9744991.1"/>
    <property type="molecule type" value="Transcribed_RNA"/>
</dbReference>
<dbReference type="GO" id="GO:0010181">
    <property type="term" value="F:FMN binding"/>
    <property type="evidence" value="ECO:0007669"/>
    <property type="project" value="TreeGrafter"/>
</dbReference>
<dbReference type="InterPro" id="IPR005025">
    <property type="entry name" value="FMN_Rdtase-like_dom"/>
</dbReference>
<organism evidence="2">
    <name type="scientific">Lotharella oceanica</name>
    <dbReference type="NCBI Taxonomy" id="641309"/>
    <lineage>
        <taxon>Eukaryota</taxon>
        <taxon>Sar</taxon>
        <taxon>Rhizaria</taxon>
        <taxon>Cercozoa</taxon>
        <taxon>Chlorarachniophyceae</taxon>
        <taxon>Lotharella</taxon>
    </lineage>
</organism>
<dbReference type="SUPFAM" id="SSF52218">
    <property type="entry name" value="Flavoproteins"/>
    <property type="match status" value="1"/>
</dbReference>
<reference evidence="2" key="1">
    <citation type="submission" date="2021-01" db="EMBL/GenBank/DDBJ databases">
        <authorList>
            <person name="Corre E."/>
            <person name="Pelletier E."/>
            <person name="Niang G."/>
            <person name="Scheremetjew M."/>
            <person name="Finn R."/>
            <person name="Kale V."/>
            <person name="Holt S."/>
            <person name="Cochrane G."/>
            <person name="Meng A."/>
            <person name="Brown T."/>
            <person name="Cohen L."/>
        </authorList>
    </citation>
    <scope>NUCLEOTIDE SEQUENCE</scope>
    <source>
        <strain evidence="2">CCMP622</strain>
    </source>
</reference>
<gene>
    <name evidence="2" type="ORF">LSP00402_LOCUS580</name>
</gene>
<dbReference type="InterPro" id="IPR050712">
    <property type="entry name" value="NAD(P)H-dep_reductase"/>
</dbReference>
<dbReference type="GO" id="GO:0016491">
    <property type="term" value="F:oxidoreductase activity"/>
    <property type="evidence" value="ECO:0007669"/>
    <property type="project" value="InterPro"/>
</dbReference>
<dbReference type="Gene3D" id="3.40.50.360">
    <property type="match status" value="1"/>
</dbReference>
<protein>
    <recommendedName>
        <fullName evidence="1">NADPH-dependent FMN reductase-like domain-containing protein</fullName>
    </recommendedName>
</protein>